<reference evidence="1 2" key="1">
    <citation type="journal article" date="2021" name="Elife">
        <title>Chloroplast acquisition without the gene transfer in kleptoplastic sea slugs, Plakobranchus ocellatus.</title>
        <authorList>
            <person name="Maeda T."/>
            <person name="Takahashi S."/>
            <person name="Yoshida T."/>
            <person name="Shimamura S."/>
            <person name="Takaki Y."/>
            <person name="Nagai Y."/>
            <person name="Toyoda A."/>
            <person name="Suzuki Y."/>
            <person name="Arimoto A."/>
            <person name="Ishii H."/>
            <person name="Satoh N."/>
            <person name="Nishiyama T."/>
            <person name="Hasebe M."/>
            <person name="Maruyama T."/>
            <person name="Minagawa J."/>
            <person name="Obokata J."/>
            <person name="Shigenobu S."/>
        </authorList>
    </citation>
    <scope>NUCLEOTIDE SEQUENCE [LARGE SCALE GENOMIC DNA]</scope>
</reference>
<sequence>MTSKIIVLLQLKKGLVVGGRLPSLSSAAQAMTRGQIGGRGEVLDQPKTWAGVGHDMTRANRTLVRGLGGRIISLPPRRGTWTGRPRHARVSGGCRLRRQTNRQGTWIVGSVHWPVLSGVTQCRVGASQSKVFTGSMPG</sequence>
<keyword evidence="2" id="KW-1185">Reference proteome</keyword>
<dbReference type="Proteomes" id="UP000735302">
    <property type="component" value="Unassembled WGS sequence"/>
</dbReference>
<dbReference type="EMBL" id="BLXT01007596">
    <property type="protein sequence ID" value="GFO40194.1"/>
    <property type="molecule type" value="Genomic_DNA"/>
</dbReference>
<organism evidence="1 2">
    <name type="scientific">Plakobranchus ocellatus</name>
    <dbReference type="NCBI Taxonomy" id="259542"/>
    <lineage>
        <taxon>Eukaryota</taxon>
        <taxon>Metazoa</taxon>
        <taxon>Spiralia</taxon>
        <taxon>Lophotrochozoa</taxon>
        <taxon>Mollusca</taxon>
        <taxon>Gastropoda</taxon>
        <taxon>Heterobranchia</taxon>
        <taxon>Euthyneura</taxon>
        <taxon>Panpulmonata</taxon>
        <taxon>Sacoglossa</taxon>
        <taxon>Placobranchoidea</taxon>
        <taxon>Plakobranchidae</taxon>
        <taxon>Plakobranchus</taxon>
    </lineage>
</organism>
<dbReference type="AlphaFoldDB" id="A0AAV4D7L3"/>
<evidence type="ECO:0000313" key="1">
    <source>
        <dbReference type="EMBL" id="GFO40194.1"/>
    </source>
</evidence>
<evidence type="ECO:0008006" key="3">
    <source>
        <dbReference type="Google" id="ProtNLM"/>
    </source>
</evidence>
<comment type="caution">
    <text evidence="1">The sequence shown here is derived from an EMBL/GenBank/DDBJ whole genome shotgun (WGS) entry which is preliminary data.</text>
</comment>
<accession>A0AAV4D7L3</accession>
<name>A0AAV4D7L3_9GAST</name>
<evidence type="ECO:0000313" key="2">
    <source>
        <dbReference type="Proteomes" id="UP000735302"/>
    </source>
</evidence>
<gene>
    <name evidence="1" type="ORF">PoB_006669900</name>
</gene>
<proteinExistence type="predicted"/>
<protein>
    <recommendedName>
        <fullName evidence="3">Secreted protein</fullName>
    </recommendedName>
</protein>